<gene>
    <name evidence="1" type="ORF">MESS2_450062</name>
</gene>
<dbReference type="Proteomes" id="UP000012062">
    <property type="component" value="Unassembled WGS sequence"/>
</dbReference>
<accession>M5ESR9</accession>
<keyword evidence="2" id="KW-1185">Reference proteome</keyword>
<organism evidence="1 2">
    <name type="scientific">Mesorhizobium metallidurans STM 2683</name>
    <dbReference type="NCBI Taxonomy" id="1297569"/>
    <lineage>
        <taxon>Bacteria</taxon>
        <taxon>Pseudomonadati</taxon>
        <taxon>Pseudomonadota</taxon>
        <taxon>Alphaproteobacteria</taxon>
        <taxon>Hyphomicrobiales</taxon>
        <taxon>Phyllobacteriaceae</taxon>
        <taxon>Mesorhizobium</taxon>
    </lineage>
</organism>
<evidence type="ECO:0000313" key="1">
    <source>
        <dbReference type="EMBL" id="CCV07048.1"/>
    </source>
</evidence>
<evidence type="ECO:0000313" key="2">
    <source>
        <dbReference type="Proteomes" id="UP000012062"/>
    </source>
</evidence>
<proteinExistence type="predicted"/>
<dbReference type="AlphaFoldDB" id="M5ESR9"/>
<comment type="caution">
    <text evidence="1">The sequence shown here is derived from an EMBL/GenBank/DDBJ whole genome shotgun (WGS) entry which is preliminary data.</text>
</comment>
<name>M5ESR9_9HYPH</name>
<sequence length="29" mass="3373">MQMNASRAKATAQCKARKEVNIYRMVFLL</sequence>
<protein>
    <submittedName>
        <fullName evidence="1">Uncharacterized protein</fullName>
    </submittedName>
</protein>
<dbReference type="EMBL" id="CAUM01000112">
    <property type="protein sequence ID" value="CCV07048.1"/>
    <property type="molecule type" value="Genomic_DNA"/>
</dbReference>
<reference evidence="1 2" key="1">
    <citation type="submission" date="2013-02" db="EMBL/GenBank/DDBJ databases">
        <authorList>
            <person name="Genoscope - CEA"/>
        </authorList>
    </citation>
    <scope>NUCLEOTIDE SEQUENCE [LARGE SCALE GENOMIC DNA]</scope>
    <source>
        <strain evidence="1 2">STM 2683</strain>
    </source>
</reference>